<feature type="region of interest" description="Disordered" evidence="5">
    <location>
        <begin position="1090"/>
        <end position="1116"/>
    </location>
</feature>
<evidence type="ECO:0008006" key="11">
    <source>
        <dbReference type="Google" id="ProtNLM"/>
    </source>
</evidence>
<feature type="transmembrane region" description="Helical" evidence="6">
    <location>
        <begin position="209"/>
        <end position="226"/>
    </location>
</feature>
<keyword evidence="4 6" id="KW-0472">Membrane</keyword>
<feature type="transmembrane region" description="Helical" evidence="6">
    <location>
        <begin position="6"/>
        <end position="27"/>
    </location>
</feature>
<dbReference type="Pfam" id="PF12896">
    <property type="entry name" value="ANAPC4"/>
    <property type="match status" value="1"/>
</dbReference>
<dbReference type="EMBL" id="WVTA01000006">
    <property type="protein sequence ID" value="KAK3209405.1"/>
    <property type="molecule type" value="Genomic_DNA"/>
</dbReference>
<dbReference type="PANTHER" id="PTHR12570">
    <property type="match status" value="1"/>
</dbReference>
<feature type="compositionally biased region" description="Polar residues" evidence="5">
    <location>
        <begin position="1100"/>
        <end position="1109"/>
    </location>
</feature>
<reference evidence="9 10" key="1">
    <citation type="submission" date="2021-02" db="EMBL/GenBank/DDBJ databases">
        <title>Genome assembly of Pseudopithomyces chartarum.</title>
        <authorList>
            <person name="Jauregui R."/>
            <person name="Singh J."/>
            <person name="Voisey C."/>
        </authorList>
    </citation>
    <scope>NUCLEOTIDE SEQUENCE [LARGE SCALE GENOMIC DNA]</scope>
    <source>
        <strain evidence="9 10">AGR01</strain>
    </source>
</reference>
<dbReference type="GO" id="GO:0016020">
    <property type="term" value="C:membrane"/>
    <property type="evidence" value="ECO:0007669"/>
    <property type="project" value="UniProtKB-SubCell"/>
</dbReference>
<name>A0AAN6RHY6_9PLEO</name>
<comment type="caution">
    <text evidence="9">The sequence shown here is derived from an EMBL/GenBank/DDBJ whole genome shotgun (WGS) entry which is preliminary data.</text>
</comment>
<feature type="transmembrane region" description="Helical" evidence="6">
    <location>
        <begin position="270"/>
        <end position="288"/>
    </location>
</feature>
<dbReference type="InterPro" id="IPR024977">
    <property type="entry name" value="Apc4-like_WD40_dom"/>
</dbReference>
<feature type="transmembrane region" description="Helical" evidence="6">
    <location>
        <begin position="75"/>
        <end position="94"/>
    </location>
</feature>
<dbReference type="Proteomes" id="UP001280581">
    <property type="component" value="Unassembled WGS sequence"/>
</dbReference>
<evidence type="ECO:0000256" key="5">
    <source>
        <dbReference type="SAM" id="MobiDB-lite"/>
    </source>
</evidence>
<protein>
    <recommendedName>
        <fullName evidence="11">DUF803 domain membrane protein</fullName>
    </recommendedName>
</protein>
<feature type="domain" description="Anaphase-promoting complex subunit 4 long" evidence="8">
    <location>
        <begin position="765"/>
        <end position="962"/>
    </location>
</feature>
<feature type="transmembrane region" description="Helical" evidence="6">
    <location>
        <begin position="762"/>
        <end position="783"/>
    </location>
</feature>
<evidence type="ECO:0000256" key="2">
    <source>
        <dbReference type="ARBA" id="ARBA00022692"/>
    </source>
</evidence>
<feature type="transmembrane region" description="Helical" evidence="6">
    <location>
        <begin position="238"/>
        <end position="258"/>
    </location>
</feature>
<evidence type="ECO:0000313" key="10">
    <source>
        <dbReference type="Proteomes" id="UP001280581"/>
    </source>
</evidence>
<feature type="transmembrane region" description="Helical" evidence="6">
    <location>
        <begin position="132"/>
        <end position="157"/>
    </location>
</feature>
<evidence type="ECO:0000256" key="3">
    <source>
        <dbReference type="ARBA" id="ARBA00022989"/>
    </source>
</evidence>
<organism evidence="9 10">
    <name type="scientific">Pseudopithomyces chartarum</name>
    <dbReference type="NCBI Taxonomy" id="1892770"/>
    <lineage>
        <taxon>Eukaryota</taxon>
        <taxon>Fungi</taxon>
        <taxon>Dikarya</taxon>
        <taxon>Ascomycota</taxon>
        <taxon>Pezizomycotina</taxon>
        <taxon>Dothideomycetes</taxon>
        <taxon>Pleosporomycetidae</taxon>
        <taxon>Pleosporales</taxon>
        <taxon>Massarineae</taxon>
        <taxon>Didymosphaeriaceae</taxon>
        <taxon>Pseudopithomyces</taxon>
    </lineage>
</organism>
<gene>
    <name evidence="9" type="ORF">GRF29_69g1697835</name>
</gene>
<feature type="region of interest" description="Disordered" evidence="5">
    <location>
        <begin position="373"/>
        <end position="420"/>
    </location>
</feature>
<dbReference type="AlphaFoldDB" id="A0AAN6RHY6"/>
<feature type="compositionally biased region" description="Low complexity" evidence="5">
    <location>
        <begin position="345"/>
        <end position="354"/>
    </location>
</feature>
<dbReference type="GO" id="GO:0015095">
    <property type="term" value="F:magnesium ion transmembrane transporter activity"/>
    <property type="evidence" value="ECO:0007669"/>
    <property type="project" value="InterPro"/>
</dbReference>
<evidence type="ECO:0000256" key="4">
    <source>
        <dbReference type="ARBA" id="ARBA00023136"/>
    </source>
</evidence>
<dbReference type="InterPro" id="IPR037185">
    <property type="entry name" value="EmrE-like"/>
</dbReference>
<sequence length="1116" mass="123087">DRYIGLILAVSGTLAIGTSFVITKKGLNATAEKHGFDGDGFSYLRNPIWWAGIVTMVLGEIFNFAAYAFAPAILVTPLGALSVLIGAVLGSYFLREHLGVLGKIGCAICLIGSVIIVLHAPPDEEVESVDKILAYALKPGFLIYCVFVAAFSVFMIYNIAPKHGKKNPLIYLSICSTTGSVSIMAIKAFGIALKMTFAGNNQFSHPSTYVFIIVTVGCILTQMNYFNKALSQFSTNIVNPLYYVTFTTCTLIASFLLFRGFNTTSAVNTISLLCGFLVIFSGVYLLNLSRDDPDGNRTLGNNFSDGIPTDGISGFPTRRSMQLRRSEDSNFRSPALPFLGGHGNGSRQSVGSRRSVGERRAMMHDYDVENQFELGELADDSDEDIGGRKRTSFDEDDVGLSGLRPSGSLRVKKESPQSRLPQINQTPARTTTQISITAVEATTYPPTMETLSEHRLLQQAEKVLLQPIRPHLISCCPTMDLIALVTEEENVDVYRNNGQRAFGLKRKSEDVTVQTLTWQWNGTGLAVAWSDGVVDILGVETGKVLHGNVELVAEGGDENKKVNCIGWGLNFIDAERVKKRTGEIKNGAQAEKEKKKKFDLSMPTTEDWDDFKDDTGLEDFLQRQPDFANLDLAPDLPEQLIMMDAESLLPKLPVIPPPPVNPMMRFMRQAGGASAFGSQAEVDGLLHAQHLRDHNSVDMLIRCTEDGSVYPSIYDAMETVDIRLPSVWNVRSKVVMHASHPYGCTHSLLTEIKSPSNVQKKIAWVPLTLGFIPSAGIYLHLIAAKTAQLQNLLSYLSHTLSRVQTFFAQSQDLPSRFMMNIGDTLEEHDQGDLVTNLFHLACTGHCTQIMHDWLVDELAEQGHKRWDNAVMSGLSTVIQLLHENFLPALDRCSIIISRLKGLAEFHEREWIFSGPLSDFTALLDVIKTLNLLANTALLYASEERKYFVAFSKWLRYCIDFEATEPGSQSRGEMEAQPVGVDIAVVLEYIRYGMAKSDVKPYMGKANDVNGAAGDYDQTVKAIELMRGGGECKPEVLCVEKSLQHFGEGVRGLLKQVSHWQENNISMDSGIVLAEGDVGPPLDMRMVSEVRPPYQLPTPPTHSKNPTFTNPSPPTAR</sequence>
<comment type="subcellular location">
    <subcellularLocation>
        <location evidence="1">Membrane</location>
        <topology evidence="1">Multi-pass membrane protein</topology>
    </subcellularLocation>
</comment>
<keyword evidence="2 6" id="KW-0812">Transmembrane</keyword>
<evidence type="ECO:0000313" key="9">
    <source>
        <dbReference type="EMBL" id="KAK3209405.1"/>
    </source>
</evidence>
<dbReference type="Pfam" id="PF05653">
    <property type="entry name" value="Mg_trans_NIPA"/>
    <property type="match status" value="1"/>
</dbReference>
<feature type="transmembrane region" description="Helical" evidence="6">
    <location>
        <begin position="48"/>
        <end position="69"/>
    </location>
</feature>
<feature type="region of interest" description="Disordered" evidence="5">
    <location>
        <begin position="337"/>
        <end position="356"/>
    </location>
</feature>
<accession>A0AAN6RHY6</accession>
<dbReference type="Pfam" id="PF12894">
    <property type="entry name" value="ANAPC4_WD40"/>
    <property type="match status" value="1"/>
</dbReference>
<dbReference type="InterPro" id="IPR008521">
    <property type="entry name" value="Mg_trans_NIPA"/>
</dbReference>
<proteinExistence type="predicted"/>
<dbReference type="PANTHER" id="PTHR12570:SF85">
    <property type="entry name" value="DUF803 DOMAIN MEMBRANE PROTEIN (AFU_ORTHOLOGUE AFUA_1G15880)"/>
    <property type="match status" value="1"/>
</dbReference>
<evidence type="ECO:0000256" key="6">
    <source>
        <dbReference type="SAM" id="Phobius"/>
    </source>
</evidence>
<feature type="transmembrane region" description="Helical" evidence="6">
    <location>
        <begin position="169"/>
        <end position="189"/>
    </location>
</feature>
<evidence type="ECO:0000259" key="7">
    <source>
        <dbReference type="Pfam" id="PF12894"/>
    </source>
</evidence>
<feature type="domain" description="Anaphase-promoting complex subunit 4-like WD40" evidence="7">
    <location>
        <begin position="474"/>
        <end position="568"/>
    </location>
</feature>
<evidence type="ECO:0000256" key="1">
    <source>
        <dbReference type="ARBA" id="ARBA00004141"/>
    </source>
</evidence>
<dbReference type="InterPro" id="IPR024790">
    <property type="entry name" value="APC4_long_dom"/>
</dbReference>
<keyword evidence="3 6" id="KW-1133">Transmembrane helix</keyword>
<dbReference type="SUPFAM" id="SSF103481">
    <property type="entry name" value="Multidrug resistance efflux transporter EmrE"/>
    <property type="match status" value="1"/>
</dbReference>
<keyword evidence="10" id="KW-1185">Reference proteome</keyword>
<evidence type="ECO:0000259" key="8">
    <source>
        <dbReference type="Pfam" id="PF12896"/>
    </source>
</evidence>
<feature type="transmembrane region" description="Helical" evidence="6">
    <location>
        <begin position="101"/>
        <end position="120"/>
    </location>
</feature>
<feature type="non-terminal residue" evidence="9">
    <location>
        <position position="1"/>
    </location>
</feature>